<proteinExistence type="predicted"/>
<evidence type="ECO:0000313" key="1">
    <source>
        <dbReference type="EMBL" id="GBG14878.1"/>
    </source>
</evidence>
<dbReference type="EMBL" id="BDOQ01000010">
    <property type="protein sequence ID" value="GBG14878.1"/>
    <property type="molecule type" value="Genomic_DNA"/>
</dbReference>
<name>A0A2R5FBG0_9PROT</name>
<comment type="caution">
    <text evidence="1">The sequence shown here is derived from an EMBL/GenBank/DDBJ whole genome shotgun (WGS) entry which is preliminary data.</text>
</comment>
<accession>A0A2R5FBG0</accession>
<organism evidence="1 2">
    <name type="scientific">Novimethylophilus kurashikiensis</name>
    <dbReference type="NCBI Taxonomy" id="1825523"/>
    <lineage>
        <taxon>Bacteria</taxon>
        <taxon>Pseudomonadati</taxon>
        <taxon>Pseudomonadota</taxon>
        <taxon>Betaproteobacteria</taxon>
        <taxon>Nitrosomonadales</taxon>
        <taxon>Methylophilaceae</taxon>
        <taxon>Novimethylophilus</taxon>
    </lineage>
</organism>
<reference evidence="1 2" key="1">
    <citation type="journal article" date="2018" name="Environ. Microbiol.">
        <title>Isolation and genomic characterization of Novimethylophilus kurashikiensis gen. nov. sp. nov., a new lanthanide-dependent methylotrophic species of Methylophilaceae.</title>
        <authorList>
            <person name="Lv H."/>
            <person name="Sahin N."/>
            <person name="Tani A."/>
        </authorList>
    </citation>
    <scope>NUCLEOTIDE SEQUENCE [LARGE SCALE GENOMIC DNA]</scope>
    <source>
        <strain evidence="1 2">La2-4</strain>
    </source>
</reference>
<evidence type="ECO:0000313" key="2">
    <source>
        <dbReference type="Proteomes" id="UP000245081"/>
    </source>
</evidence>
<dbReference type="RefSeq" id="WP_109016061.1">
    <property type="nucleotide sequence ID" value="NZ_BDOQ01000010.1"/>
</dbReference>
<dbReference type="AlphaFoldDB" id="A0A2R5FBG0"/>
<sequence length="245" mass="26746">MQITETKTVTETKEIYVAPCLKCGSADIKLWDCGYTEGNVGGGVCKECGHEGKQGWIGSSPSKEQLAGIWNAANDIDTLITAENTKIEASRRTITELESLRRERADAAARKGNLGAKLQHVQRLKEEGAALAEKANDAAQEAVELQRATEVEAFFESFKLSVTLSIERGELPKPYALEEGEAYQHLGAWDSGMVAKLNTGQSKYSPQWKALIDWGAGNGLKVDCLYTWDGGGTRSWHVLTVKPMP</sequence>
<gene>
    <name evidence="1" type="ORF">NMK_2479</name>
</gene>
<protein>
    <submittedName>
        <fullName evidence="1">Uncharacterized protein</fullName>
    </submittedName>
</protein>
<keyword evidence="2" id="KW-1185">Reference proteome</keyword>
<dbReference type="Proteomes" id="UP000245081">
    <property type="component" value="Unassembled WGS sequence"/>
</dbReference>